<dbReference type="AlphaFoldDB" id="A0A0D1WH56"/>
<dbReference type="InterPro" id="IPR017515">
    <property type="entry name" value="MeMalonyl-CoA_epimerase"/>
</dbReference>
<evidence type="ECO:0000259" key="3">
    <source>
        <dbReference type="PROSITE" id="PS51819"/>
    </source>
</evidence>
<dbReference type="STRING" id="47500.AF333_19520"/>
<dbReference type="PATRIC" id="fig|47500.12.peg.6139"/>
<dbReference type="Proteomes" id="UP000037269">
    <property type="component" value="Unassembled WGS sequence"/>
</dbReference>
<dbReference type="GO" id="GO:0046872">
    <property type="term" value="F:metal ion binding"/>
    <property type="evidence" value="ECO:0007669"/>
    <property type="project" value="UniProtKB-KW"/>
</dbReference>
<protein>
    <submittedName>
        <fullName evidence="5">Methylmalonyl-CoA epimerase</fullName>
    </submittedName>
</protein>
<dbReference type="EMBL" id="LGUG01000004">
    <property type="protein sequence ID" value="KON97335.1"/>
    <property type="molecule type" value="Genomic_DNA"/>
</dbReference>
<dbReference type="GeneID" id="42307345"/>
<evidence type="ECO:0000256" key="1">
    <source>
        <dbReference type="ARBA" id="ARBA00009308"/>
    </source>
</evidence>
<keyword evidence="2" id="KW-0479">Metal-binding</keyword>
<evidence type="ECO:0000313" key="6">
    <source>
        <dbReference type="Proteomes" id="UP000037269"/>
    </source>
</evidence>
<dbReference type="PANTHER" id="PTHR43048:SF3">
    <property type="entry name" value="METHYLMALONYL-COA EPIMERASE, MITOCHONDRIAL"/>
    <property type="match status" value="1"/>
</dbReference>
<proteinExistence type="inferred from homology"/>
<keyword evidence="6" id="KW-1185">Reference proteome</keyword>
<dbReference type="EMBL" id="FNED01000010">
    <property type="protein sequence ID" value="SDJ01408.1"/>
    <property type="molecule type" value="Genomic_DNA"/>
</dbReference>
<dbReference type="Pfam" id="PF13669">
    <property type="entry name" value="Glyoxalase_4"/>
    <property type="match status" value="1"/>
</dbReference>
<feature type="domain" description="VOC" evidence="3">
    <location>
        <begin position="5"/>
        <end position="133"/>
    </location>
</feature>
<dbReference type="RefSeq" id="WP_043064783.1">
    <property type="nucleotide sequence ID" value="NZ_BJOA01000231.1"/>
</dbReference>
<dbReference type="InterPro" id="IPR037523">
    <property type="entry name" value="VOC_core"/>
</dbReference>
<evidence type="ECO:0000313" key="4">
    <source>
        <dbReference type="EMBL" id="KON97335.1"/>
    </source>
</evidence>
<reference evidence="4 6" key="1">
    <citation type="submission" date="2015-07" db="EMBL/GenBank/DDBJ databases">
        <title>Fjat-14205 dsm 2895.</title>
        <authorList>
            <person name="Liu B."/>
            <person name="Wang J."/>
            <person name="Zhu Y."/>
            <person name="Liu G."/>
            <person name="Chen Q."/>
            <person name="Chen Z."/>
            <person name="Lan J."/>
            <person name="Che J."/>
            <person name="Ge C."/>
            <person name="Shi H."/>
            <person name="Pan Z."/>
            <person name="Liu X."/>
        </authorList>
    </citation>
    <scope>NUCLEOTIDE SEQUENCE [LARGE SCALE GENOMIC DNA]</scope>
    <source>
        <strain evidence="4 6">DSM 2895</strain>
    </source>
</reference>
<dbReference type="GO" id="GO:0004493">
    <property type="term" value="F:methylmalonyl-CoA epimerase activity"/>
    <property type="evidence" value="ECO:0007669"/>
    <property type="project" value="TreeGrafter"/>
</dbReference>
<dbReference type="GO" id="GO:0046491">
    <property type="term" value="P:L-methylmalonyl-CoA metabolic process"/>
    <property type="evidence" value="ECO:0007669"/>
    <property type="project" value="TreeGrafter"/>
</dbReference>
<evidence type="ECO:0000313" key="5">
    <source>
        <dbReference type="EMBL" id="SDJ01408.1"/>
    </source>
</evidence>
<dbReference type="Proteomes" id="UP000182836">
    <property type="component" value="Unassembled WGS sequence"/>
</dbReference>
<comment type="similarity">
    <text evidence="1">Belongs to the methylmalonyl-CoA epimerase family.</text>
</comment>
<dbReference type="CDD" id="cd07249">
    <property type="entry name" value="MMCE"/>
    <property type="match status" value="1"/>
</dbReference>
<dbReference type="Gene3D" id="3.10.180.10">
    <property type="entry name" value="2,3-Dihydroxybiphenyl 1,2-Dioxygenase, domain 1"/>
    <property type="match status" value="1"/>
</dbReference>
<dbReference type="SUPFAM" id="SSF54593">
    <property type="entry name" value="Glyoxalase/Bleomycin resistance protein/Dihydroxybiphenyl dioxygenase"/>
    <property type="match status" value="1"/>
</dbReference>
<reference evidence="5 7" key="2">
    <citation type="submission" date="2016-10" db="EMBL/GenBank/DDBJ databases">
        <authorList>
            <person name="de Groot N.N."/>
        </authorList>
    </citation>
    <scope>NUCLEOTIDE SEQUENCE [LARGE SCALE GENOMIC DNA]</scope>
    <source>
        <strain evidence="5 7">DSM 2895</strain>
    </source>
</reference>
<dbReference type="PANTHER" id="PTHR43048">
    <property type="entry name" value="METHYLMALONYL-COA EPIMERASE"/>
    <property type="match status" value="1"/>
</dbReference>
<dbReference type="InterPro" id="IPR051785">
    <property type="entry name" value="MMCE/EMCE_epimerase"/>
</dbReference>
<gene>
    <name evidence="4" type="ORF">AF333_19520</name>
    <name evidence="5" type="ORF">SAMN04487909_110127</name>
</gene>
<accession>A0A0D1WH56</accession>
<organism evidence="4 6">
    <name type="scientific">Aneurinibacillus migulanus</name>
    <name type="common">Bacillus migulanus</name>
    <dbReference type="NCBI Taxonomy" id="47500"/>
    <lineage>
        <taxon>Bacteria</taxon>
        <taxon>Bacillati</taxon>
        <taxon>Bacillota</taxon>
        <taxon>Bacilli</taxon>
        <taxon>Bacillales</taxon>
        <taxon>Paenibacillaceae</taxon>
        <taxon>Aneurinibacillus group</taxon>
        <taxon>Aneurinibacillus</taxon>
    </lineage>
</organism>
<evidence type="ECO:0000256" key="2">
    <source>
        <dbReference type="ARBA" id="ARBA00022723"/>
    </source>
</evidence>
<dbReference type="PROSITE" id="PS51819">
    <property type="entry name" value="VOC"/>
    <property type="match status" value="1"/>
</dbReference>
<name>A0A0D1WH56_ANEMI</name>
<evidence type="ECO:0000313" key="7">
    <source>
        <dbReference type="Proteomes" id="UP000182836"/>
    </source>
</evidence>
<sequence length="141" mass="15727">MPVKKLDHIGIIVSDLDRAIEAYEDVLGLQVERIEDYGDGLLSIAFLPLGEVQIELIQPLKPGSTAWDFLQEKGEGIEHLAFFVEDLQTEWKRIIERDVPVTDTEPRPGAGNTRICFLKREALCGVLGEFVTLPLRETPGG</sequence>
<dbReference type="InterPro" id="IPR029068">
    <property type="entry name" value="Glyas_Bleomycin-R_OHBP_Dase"/>
</dbReference>
<dbReference type="OrthoDB" id="9788468at2"/>